<feature type="region of interest" description="Disordered" evidence="4">
    <location>
        <begin position="51"/>
        <end position="339"/>
    </location>
</feature>
<dbReference type="GO" id="GO:0051455">
    <property type="term" value="P:spindle attachment to meiosis I kinetochore"/>
    <property type="evidence" value="ECO:0007669"/>
    <property type="project" value="TreeGrafter"/>
</dbReference>
<evidence type="ECO:0000313" key="5">
    <source>
        <dbReference type="EMBL" id="CCA14614.1"/>
    </source>
</evidence>
<feature type="compositionally biased region" description="Basic and acidic residues" evidence="4">
    <location>
        <begin position="317"/>
        <end position="339"/>
    </location>
</feature>
<dbReference type="HOGENOM" id="CLU_417696_0_0_1"/>
<organism evidence="5">
    <name type="scientific">Albugo laibachii Nc14</name>
    <dbReference type="NCBI Taxonomy" id="890382"/>
    <lineage>
        <taxon>Eukaryota</taxon>
        <taxon>Sar</taxon>
        <taxon>Stramenopiles</taxon>
        <taxon>Oomycota</taxon>
        <taxon>Peronosporomycetes</taxon>
        <taxon>Albuginales</taxon>
        <taxon>Albuginaceae</taxon>
        <taxon>Albugo</taxon>
    </lineage>
</organism>
<feature type="compositionally biased region" description="Polar residues" evidence="4">
    <location>
        <begin position="69"/>
        <end position="80"/>
    </location>
</feature>
<reference evidence="5" key="1">
    <citation type="journal article" date="2011" name="PLoS Biol.">
        <title>Gene gain and loss during evolution of obligate parasitism in the white rust pathogen of Arabidopsis thaliana.</title>
        <authorList>
            <person name="Kemen E."/>
            <person name="Gardiner A."/>
            <person name="Schultz-Larsen T."/>
            <person name="Kemen A.C."/>
            <person name="Balmuth A.L."/>
            <person name="Robert-Seilaniantz A."/>
            <person name="Bailey K."/>
            <person name="Holub E."/>
            <person name="Studholme D.J."/>
            <person name="Maclean D."/>
            <person name="Jones J.D."/>
        </authorList>
    </citation>
    <scope>NUCLEOTIDE SEQUENCE</scope>
</reference>
<feature type="compositionally biased region" description="Basic and acidic residues" evidence="4">
    <location>
        <begin position="188"/>
        <end position="201"/>
    </location>
</feature>
<evidence type="ECO:0000256" key="2">
    <source>
        <dbReference type="ARBA" id="ARBA00010291"/>
    </source>
</evidence>
<feature type="region of interest" description="Disordered" evidence="4">
    <location>
        <begin position="410"/>
        <end position="443"/>
    </location>
</feature>
<comment type="subcellular location">
    <subcellularLocation>
        <location evidence="1">Nucleus</location>
    </subcellularLocation>
</comment>
<gene>
    <name evidence="5" type="primary">AlNc14C5G677</name>
    <name evidence="5" type="ORF">ALNC14_007570</name>
</gene>
<dbReference type="GO" id="GO:0051382">
    <property type="term" value="P:kinetochore assembly"/>
    <property type="evidence" value="ECO:0007669"/>
    <property type="project" value="InterPro"/>
</dbReference>
<dbReference type="GO" id="GO:0000776">
    <property type="term" value="C:kinetochore"/>
    <property type="evidence" value="ECO:0007669"/>
    <property type="project" value="InterPro"/>
</dbReference>
<dbReference type="InterPro" id="IPR014710">
    <property type="entry name" value="RmlC-like_jellyroll"/>
</dbReference>
<feature type="compositionally biased region" description="Polar residues" evidence="4">
    <location>
        <begin position="172"/>
        <end position="187"/>
    </location>
</feature>
<dbReference type="EMBL" id="FR824050">
    <property type="protein sequence ID" value="CCA14614.1"/>
    <property type="molecule type" value="Genomic_DNA"/>
</dbReference>
<protein>
    <submittedName>
        <fullName evidence="5">Uncharacterized protein AlNc14C5G677</fullName>
    </submittedName>
</protein>
<dbReference type="GO" id="GO:0051315">
    <property type="term" value="P:attachment of mitotic spindle microtubules to kinetochore"/>
    <property type="evidence" value="ECO:0007669"/>
    <property type="project" value="TreeGrafter"/>
</dbReference>
<evidence type="ECO:0000256" key="1">
    <source>
        <dbReference type="ARBA" id="ARBA00004123"/>
    </source>
</evidence>
<feature type="compositionally biased region" description="Polar residues" evidence="4">
    <location>
        <begin position="133"/>
        <end position="143"/>
    </location>
</feature>
<dbReference type="AlphaFoldDB" id="F0W0P0"/>
<reference evidence="5" key="2">
    <citation type="submission" date="2011-02" db="EMBL/GenBank/DDBJ databases">
        <authorList>
            <person name="MacLean D."/>
        </authorList>
    </citation>
    <scope>NUCLEOTIDE SEQUENCE</scope>
</reference>
<feature type="compositionally biased region" description="Basic and acidic residues" evidence="4">
    <location>
        <begin position="102"/>
        <end position="115"/>
    </location>
</feature>
<feature type="compositionally biased region" description="Acidic residues" evidence="4">
    <location>
        <begin position="51"/>
        <end position="61"/>
    </location>
</feature>
<dbReference type="PANTHER" id="PTHR16684:SF11">
    <property type="entry name" value="CENTROMERE PROTEIN C"/>
    <property type="match status" value="1"/>
</dbReference>
<dbReference type="GO" id="GO:0005634">
    <property type="term" value="C:nucleus"/>
    <property type="evidence" value="ECO:0007669"/>
    <property type="project" value="UniProtKB-SubCell"/>
</dbReference>
<sequence length="631" mass="70045">MEHLEQCAANEASKIDSAKVREYFQASDPYRKSTEKQLNKTIRKDEQGFEDIDEFWVDGDDTDGKSGDNTEADSTLNSGALASVDDLPGNPTAVDAENSLDLSKRDRGSSDHDVDFGGISDDDARNSLELAVSKQTDPSNSSYHHIIENPEIAEDSISTKTTGMRSPDSSRKNASQPKKKTMPTTGSKSKESRGENKKVEKSTLSSKTASARKNPGAFSMVSSPFSVNEAPVTPGSNASERDIKLLKPFTDLGSPPIQTKLFSEGANTSTSKASAENKRKKDRKLAKVSTPKETSKARRKAVYKDTPPGTDVSADLAHTDNDSTFRISDMDSERDQSYIDENGKGILDLSHAQDVLRDRARRASSDGLRRSGRKRYKPLAWYKGEHYVFERRQSGIGCVIPTVVGVERAGTHTPSKLEENGSKSTRPTRKPRQPRTKLKPFPREKLPKEYTYQENEWAKIYDHTADCLNRMNIICRANEIEHRQLPPSEDQTIVGFAGQSFNLNTSIPYSRWISGRLLLPPGASKEAESVGEAVQIFYVQNTQPDALEVAYTPAITKSKGEAEPVDYFDLEKAARFLLKSGDEFYIPTRNAYYLKNYSETAEAELRFLILRANTYKSDKQNDAPGTEETGS</sequence>
<dbReference type="PANTHER" id="PTHR16684">
    <property type="entry name" value="CENTROMERE PROTEIN C"/>
    <property type="match status" value="1"/>
</dbReference>
<proteinExistence type="inferred from homology"/>
<name>F0W0P0_9STRA</name>
<dbReference type="InterPro" id="IPR028386">
    <property type="entry name" value="CENP-C/Mif2/cnp3"/>
</dbReference>
<feature type="compositionally biased region" description="Polar residues" evidence="4">
    <location>
        <begin position="202"/>
        <end position="211"/>
    </location>
</feature>
<accession>F0W0P0</accession>
<evidence type="ECO:0000256" key="4">
    <source>
        <dbReference type="SAM" id="MobiDB-lite"/>
    </source>
</evidence>
<feature type="compositionally biased region" description="Basic residues" evidence="4">
    <location>
        <begin position="426"/>
        <end position="440"/>
    </location>
</feature>
<comment type="similarity">
    <text evidence="2">Belongs to the CENP-C/MIF2 family.</text>
</comment>
<dbReference type="Gene3D" id="2.60.120.10">
    <property type="entry name" value="Jelly Rolls"/>
    <property type="match status" value="1"/>
</dbReference>
<evidence type="ECO:0000256" key="3">
    <source>
        <dbReference type="ARBA" id="ARBA00023242"/>
    </source>
</evidence>
<dbReference type="GO" id="GO:0019237">
    <property type="term" value="F:centromeric DNA binding"/>
    <property type="evidence" value="ECO:0007669"/>
    <property type="project" value="InterPro"/>
</dbReference>
<feature type="compositionally biased region" description="Polar residues" evidence="4">
    <location>
        <begin position="256"/>
        <end position="274"/>
    </location>
</feature>
<keyword evidence="3" id="KW-0539">Nucleus</keyword>